<dbReference type="PROSITE" id="PS01230">
    <property type="entry name" value="TRMA_1"/>
    <property type="match status" value="1"/>
</dbReference>
<keyword evidence="8" id="KW-1185">Reference proteome</keyword>
<protein>
    <recommendedName>
        <fullName evidence="9">tRNA (uracil(54)-C(5))-methyltransferase</fullName>
    </recommendedName>
</protein>
<keyword evidence="1 5" id="KW-0489">Methyltransferase</keyword>
<name>A0AAW1QFL5_9CHLO</name>
<dbReference type="SUPFAM" id="SSF53335">
    <property type="entry name" value="S-adenosyl-L-methionine-dependent methyltransferases"/>
    <property type="match status" value="1"/>
</dbReference>
<dbReference type="AlphaFoldDB" id="A0AAW1QFL5"/>
<feature type="binding site" evidence="5">
    <location>
        <position position="301"/>
    </location>
    <ligand>
        <name>S-adenosyl-L-methionine</name>
        <dbReference type="ChEBI" id="CHEBI:59789"/>
    </ligand>
</feature>
<evidence type="ECO:0000313" key="8">
    <source>
        <dbReference type="Proteomes" id="UP001489004"/>
    </source>
</evidence>
<keyword evidence="3 5" id="KW-0949">S-adenosyl-L-methionine</keyword>
<comment type="caution">
    <text evidence="7">The sequence shown here is derived from an EMBL/GenBank/DDBJ whole genome shotgun (WGS) entry which is preliminary data.</text>
</comment>
<feature type="binding site" evidence="5">
    <location>
        <position position="241"/>
    </location>
    <ligand>
        <name>S-adenosyl-L-methionine</name>
        <dbReference type="ChEBI" id="CHEBI:59789"/>
    </ligand>
</feature>
<dbReference type="GO" id="GO:0019843">
    <property type="term" value="F:rRNA binding"/>
    <property type="evidence" value="ECO:0007669"/>
    <property type="project" value="TreeGrafter"/>
</dbReference>
<dbReference type="InterPro" id="IPR029063">
    <property type="entry name" value="SAM-dependent_MTases_sf"/>
</dbReference>
<keyword evidence="4" id="KW-0819">tRNA processing</keyword>
<evidence type="ECO:0000256" key="2">
    <source>
        <dbReference type="ARBA" id="ARBA00022679"/>
    </source>
</evidence>
<sequence>MDADHYERQLTAKVQRVQELFQNFTMPDIEVFRSEPKHYRMRSEFRVWHEGDETYYIMFEPGEGDKQKQVRVDQFPPGSQLMNVLMRLVMQEVAKDPVLRTKLYVVSFLTTLSGQSLVSLIYKKKLGEDWVASAQQLRAVLAAAPENPAGATTLLGRSRKQKIELDCSHVVERLTVDGRQFVYKQIEGAFSQPNAGVCQHMLAWARDVTRKSSADLLELYCGNGNFTVALADNFRMAVATEVNKTSVAAAKENLDANNISNVFVGRVSSEEFTEAWKGVRQFTRLQDLDLASCKLQTILVDPPRAGLDAQTVKLLHEFQNVVYISCNPDTLHANLCNIADSHEIKRFAVFDQFPWTHHVECGAYLQRRQK</sequence>
<dbReference type="CDD" id="cd02440">
    <property type="entry name" value="AdoMet_MTases"/>
    <property type="match status" value="1"/>
</dbReference>
<evidence type="ECO:0000256" key="3">
    <source>
        <dbReference type="ARBA" id="ARBA00022691"/>
    </source>
</evidence>
<feature type="active site" description="Nucleophile" evidence="5">
    <location>
        <position position="326"/>
    </location>
</feature>
<dbReference type="HAMAP" id="MF_01011">
    <property type="entry name" value="RNA_methyltr_TrmA"/>
    <property type="match status" value="1"/>
</dbReference>
<dbReference type="GO" id="GO:0030697">
    <property type="term" value="F:tRNA (uracil(54)-C5)-methyltransferase activity, S-adenosyl methionine-dependent"/>
    <property type="evidence" value="ECO:0007669"/>
    <property type="project" value="InterPro"/>
</dbReference>
<evidence type="ECO:0008006" key="9">
    <source>
        <dbReference type="Google" id="ProtNLM"/>
    </source>
</evidence>
<dbReference type="InterPro" id="IPR010280">
    <property type="entry name" value="U5_MeTrfase_fam"/>
</dbReference>
<dbReference type="PROSITE" id="PS01231">
    <property type="entry name" value="TRMA_2"/>
    <property type="match status" value="1"/>
</dbReference>
<dbReference type="Gene3D" id="3.40.50.150">
    <property type="entry name" value="Vaccinia Virus protein VP39"/>
    <property type="match status" value="1"/>
</dbReference>
<dbReference type="InterPro" id="IPR011869">
    <property type="entry name" value="TrmA_MeTrfase"/>
</dbReference>
<evidence type="ECO:0000256" key="1">
    <source>
        <dbReference type="ARBA" id="ARBA00022603"/>
    </source>
</evidence>
<evidence type="ECO:0000313" key="7">
    <source>
        <dbReference type="EMBL" id="KAK9820011.1"/>
    </source>
</evidence>
<dbReference type="GO" id="GO:0008033">
    <property type="term" value="P:tRNA processing"/>
    <property type="evidence" value="ECO:0007669"/>
    <property type="project" value="UniProtKB-KW"/>
</dbReference>
<comment type="similarity">
    <text evidence="5">Belongs to the class I-like SAM-binding methyltransferase superfamily. RNA M5U methyltransferase family.</text>
</comment>
<dbReference type="InterPro" id="IPR030391">
    <property type="entry name" value="MeTrfase_TrmA_CS"/>
</dbReference>
<feature type="binding site" evidence="5">
    <location>
        <position position="220"/>
    </location>
    <ligand>
        <name>S-adenosyl-L-methionine</name>
        <dbReference type="ChEBI" id="CHEBI:59789"/>
    </ligand>
</feature>
<evidence type="ECO:0000256" key="5">
    <source>
        <dbReference type="PROSITE-ProRule" id="PRU01024"/>
    </source>
</evidence>
<reference evidence="7 8" key="1">
    <citation type="journal article" date="2024" name="Nat. Commun.">
        <title>Phylogenomics reveals the evolutionary origins of lichenization in chlorophyte algae.</title>
        <authorList>
            <person name="Puginier C."/>
            <person name="Libourel C."/>
            <person name="Otte J."/>
            <person name="Skaloud P."/>
            <person name="Haon M."/>
            <person name="Grisel S."/>
            <person name="Petersen M."/>
            <person name="Berrin J.G."/>
            <person name="Delaux P.M."/>
            <person name="Dal Grande F."/>
            <person name="Keller J."/>
        </authorList>
    </citation>
    <scope>NUCLEOTIDE SEQUENCE [LARGE SCALE GENOMIC DNA]</scope>
    <source>
        <strain evidence="7 8">SAG 2043</strain>
    </source>
</reference>
<dbReference type="FunFam" id="2.40.50.1070:FF:000001">
    <property type="entry name" value="tRNA/tmRNA (uracil-C(5))-methyltransferase"/>
    <property type="match status" value="1"/>
</dbReference>
<feature type="active site" evidence="6">
    <location>
        <position position="326"/>
    </location>
</feature>
<dbReference type="Gene3D" id="2.40.50.1070">
    <property type="match status" value="1"/>
</dbReference>
<dbReference type="GO" id="GO:0032259">
    <property type="term" value="P:methylation"/>
    <property type="evidence" value="ECO:0007669"/>
    <property type="project" value="UniProtKB-KW"/>
</dbReference>
<dbReference type="FunFam" id="3.40.50.150:FF:000012">
    <property type="entry name" value="tRNA/tmRNA (uracil-C(5))-methyltransferase"/>
    <property type="match status" value="1"/>
</dbReference>
<feature type="binding site" evidence="5">
    <location>
        <position position="192"/>
    </location>
    <ligand>
        <name>S-adenosyl-L-methionine</name>
        <dbReference type="ChEBI" id="CHEBI:59789"/>
    </ligand>
</feature>
<dbReference type="GO" id="GO:0000049">
    <property type="term" value="F:tRNA binding"/>
    <property type="evidence" value="ECO:0007669"/>
    <property type="project" value="TreeGrafter"/>
</dbReference>
<dbReference type="GO" id="GO:0009451">
    <property type="term" value="P:RNA modification"/>
    <property type="evidence" value="ECO:0007669"/>
    <property type="project" value="UniProtKB-ARBA"/>
</dbReference>
<dbReference type="PANTHER" id="PTHR47790:SF2">
    <property type="entry name" value="TRNA_TMRNA (URACIL-C(5))-METHYLTRANSFERASE"/>
    <property type="match status" value="1"/>
</dbReference>
<dbReference type="NCBIfam" id="TIGR02143">
    <property type="entry name" value="trmA_only"/>
    <property type="match status" value="1"/>
</dbReference>
<dbReference type="PANTHER" id="PTHR47790">
    <property type="entry name" value="TRNA/TMRNA (URACIL-C(5))-METHYLTRANSFERASE"/>
    <property type="match status" value="1"/>
</dbReference>
<dbReference type="GO" id="GO:0005829">
    <property type="term" value="C:cytosol"/>
    <property type="evidence" value="ECO:0007669"/>
    <property type="project" value="TreeGrafter"/>
</dbReference>
<evidence type="ECO:0000256" key="4">
    <source>
        <dbReference type="ARBA" id="ARBA00022694"/>
    </source>
</evidence>
<dbReference type="PROSITE" id="PS51687">
    <property type="entry name" value="SAM_MT_RNA_M5U"/>
    <property type="match status" value="1"/>
</dbReference>
<organism evidence="7 8">
    <name type="scientific">[Myrmecia] bisecta</name>
    <dbReference type="NCBI Taxonomy" id="41462"/>
    <lineage>
        <taxon>Eukaryota</taxon>
        <taxon>Viridiplantae</taxon>
        <taxon>Chlorophyta</taxon>
        <taxon>core chlorophytes</taxon>
        <taxon>Trebouxiophyceae</taxon>
        <taxon>Trebouxiales</taxon>
        <taxon>Trebouxiaceae</taxon>
        <taxon>Myrmecia</taxon>
    </lineage>
</organism>
<proteinExistence type="inferred from homology"/>
<accession>A0AAW1QFL5</accession>
<gene>
    <name evidence="7" type="ORF">WJX72_005083</name>
</gene>
<dbReference type="EMBL" id="JALJOR010000003">
    <property type="protein sequence ID" value="KAK9820011.1"/>
    <property type="molecule type" value="Genomic_DNA"/>
</dbReference>
<dbReference type="InterPro" id="IPR030390">
    <property type="entry name" value="MeTrfase_TrmA_AS"/>
</dbReference>
<dbReference type="Proteomes" id="UP001489004">
    <property type="component" value="Unassembled WGS sequence"/>
</dbReference>
<keyword evidence="2 5" id="KW-0808">Transferase</keyword>
<dbReference type="Pfam" id="PF05958">
    <property type="entry name" value="tRNA_U5-meth_tr"/>
    <property type="match status" value="1"/>
</dbReference>
<evidence type="ECO:0000256" key="6">
    <source>
        <dbReference type="PROSITE-ProRule" id="PRU10015"/>
    </source>
</evidence>